<feature type="transmembrane region" description="Helical" evidence="11">
    <location>
        <begin position="733"/>
        <end position="751"/>
    </location>
</feature>
<feature type="binding site" evidence="10">
    <location>
        <position position="270"/>
    </location>
    <ligand>
        <name>Mn(2+)</name>
        <dbReference type="ChEBI" id="CHEBI:29035"/>
    </ligand>
</feature>
<sequence>MANQSSLPLYEKVSLKNNLKRALELVVFLLLLSLLFYRFSTLNNNGIAWSVAFLCEIWFAFIWTLTINIKWNPVAYITFPQHLSHWYAELPPVDMFVTTADPVLEPPIITMNTVLSLLAVDYPARKLACYVSDDGCSPLTFYSLVETSKFAELWVPFCKKFGIQVRAPFKYFVGEPILSGDNSLEFQKEWNKMKDEYERLCEKIERASRNSMPLPSDMTGDYAVFSNVERGNHPSIIKIIWENKEGLSDGVPHIVYISREKHPKHPHHFKAGAMNVLTRVSGVMTNAPFMLNVDCDMFVNNPQAVLHAMCLLLGCKSERDSAFIMFPQKFHDGLKDDPFGNQLVVLLEYVARGIVGIQGPFYGGTNCFHRRKVIYGLSADDIEFEGKLASNTEELPEKELHKTFGSSVEFTRSAALILCRSKGYYDFRCNLSGSIEAALRVADCGYECNTNWGAKVGWMYGSATEDVLTGLGIHSRGLVSAYSSPDPPAFLGCTPPGGPASLTQQKRWATGLLEILFSKMSPVIMCIKGKLQFRMCLAYLWVLLRSIRSIPELCYAALPAFCLITNSNFLPQTEDPALVIPLSLFMVYSLYTLSEYIRLGLSMRAWWNNERMVRIQSVTAWLFGTLSVASKILGLSDTVFEITKKDSSGESEDSDVGKFTFDKSPLFMPATTIVLVHMIALVIRFSGLHPPKEGLGGSGSGEIICSIYALLCFMPFARGLFGEGKYGLPSSTIFKSAALALFLVHLCLWSSGV</sequence>
<evidence type="ECO:0000256" key="9">
    <source>
        <dbReference type="PIRSR" id="PIRSR605150-2"/>
    </source>
</evidence>
<evidence type="ECO:0000256" key="5">
    <source>
        <dbReference type="ARBA" id="ARBA00022989"/>
    </source>
</evidence>
<organism evidence="12 13">
    <name type="scientific">Dillenia turbinata</name>
    <dbReference type="NCBI Taxonomy" id="194707"/>
    <lineage>
        <taxon>Eukaryota</taxon>
        <taxon>Viridiplantae</taxon>
        <taxon>Streptophyta</taxon>
        <taxon>Embryophyta</taxon>
        <taxon>Tracheophyta</taxon>
        <taxon>Spermatophyta</taxon>
        <taxon>Magnoliopsida</taxon>
        <taxon>eudicotyledons</taxon>
        <taxon>Gunneridae</taxon>
        <taxon>Pentapetalae</taxon>
        <taxon>Dilleniales</taxon>
        <taxon>Dilleniaceae</taxon>
        <taxon>Dillenia</taxon>
    </lineage>
</organism>
<dbReference type="GO" id="GO:0071555">
    <property type="term" value="P:cell wall organization"/>
    <property type="evidence" value="ECO:0007669"/>
    <property type="project" value="UniProtKB-KW"/>
</dbReference>
<feature type="transmembrane region" description="Helical" evidence="11">
    <location>
        <begin position="618"/>
        <end position="636"/>
    </location>
</feature>
<feature type="active site" evidence="8">
    <location>
        <position position="466"/>
    </location>
</feature>
<dbReference type="GO" id="GO:0030244">
    <property type="term" value="P:cellulose biosynthetic process"/>
    <property type="evidence" value="ECO:0007669"/>
    <property type="project" value="InterPro"/>
</dbReference>
<evidence type="ECO:0000256" key="7">
    <source>
        <dbReference type="ARBA" id="ARBA00023316"/>
    </source>
</evidence>
<evidence type="ECO:0000256" key="8">
    <source>
        <dbReference type="PIRSR" id="PIRSR605150-1"/>
    </source>
</evidence>
<dbReference type="InterPro" id="IPR005150">
    <property type="entry name" value="Cellulose_synth"/>
</dbReference>
<feature type="active site" evidence="8">
    <location>
        <position position="134"/>
    </location>
</feature>
<dbReference type="AlphaFoldDB" id="A0AAN8UXB1"/>
<reference evidence="12 13" key="1">
    <citation type="submission" date="2023-12" db="EMBL/GenBank/DDBJ databases">
        <title>A high-quality genome assembly for Dillenia turbinata (Dilleniales).</title>
        <authorList>
            <person name="Chanderbali A."/>
        </authorList>
    </citation>
    <scope>NUCLEOTIDE SEQUENCE [LARGE SCALE GENOMIC DNA]</scope>
    <source>
        <strain evidence="12">LSX21</strain>
        <tissue evidence="12">Leaf</tissue>
    </source>
</reference>
<comment type="caution">
    <text evidence="12">The sequence shown here is derived from an EMBL/GenBank/DDBJ whole genome shotgun (WGS) entry which is preliminary data.</text>
</comment>
<keyword evidence="5 11" id="KW-1133">Transmembrane helix</keyword>
<dbReference type="EMBL" id="JBAMMX010000021">
    <property type="protein sequence ID" value="KAK6919331.1"/>
    <property type="molecule type" value="Genomic_DNA"/>
</dbReference>
<keyword evidence="4 11" id="KW-0812">Transmembrane</keyword>
<gene>
    <name evidence="12" type="ORF">RJ641_015235</name>
</gene>
<keyword evidence="2" id="KW-0328">Glycosyltransferase</keyword>
<feature type="transmembrane region" description="Helical" evidence="11">
    <location>
        <begin position="21"/>
        <end position="40"/>
    </location>
</feature>
<dbReference type="Proteomes" id="UP001370490">
    <property type="component" value="Unassembled WGS sequence"/>
</dbReference>
<evidence type="ECO:0000256" key="1">
    <source>
        <dbReference type="ARBA" id="ARBA00004127"/>
    </source>
</evidence>
<dbReference type="GO" id="GO:0012505">
    <property type="term" value="C:endomembrane system"/>
    <property type="evidence" value="ECO:0007669"/>
    <property type="project" value="UniProtKB-SubCell"/>
</dbReference>
<dbReference type="Pfam" id="PF03552">
    <property type="entry name" value="Cellulose_synt"/>
    <property type="match status" value="2"/>
</dbReference>
<evidence type="ECO:0000256" key="3">
    <source>
        <dbReference type="ARBA" id="ARBA00022679"/>
    </source>
</evidence>
<evidence type="ECO:0000256" key="6">
    <source>
        <dbReference type="ARBA" id="ARBA00023136"/>
    </source>
</evidence>
<dbReference type="Gene3D" id="3.90.550.10">
    <property type="entry name" value="Spore Coat Polysaccharide Biosynthesis Protein SpsA, Chain A"/>
    <property type="match status" value="1"/>
</dbReference>
<evidence type="ECO:0000256" key="4">
    <source>
        <dbReference type="ARBA" id="ARBA00022692"/>
    </source>
</evidence>
<evidence type="ECO:0000313" key="12">
    <source>
        <dbReference type="EMBL" id="KAK6919331.1"/>
    </source>
</evidence>
<keyword evidence="6 11" id="KW-0472">Membrane</keyword>
<dbReference type="GO" id="GO:0016020">
    <property type="term" value="C:membrane"/>
    <property type="evidence" value="ECO:0007669"/>
    <property type="project" value="InterPro"/>
</dbReference>
<dbReference type="GO" id="GO:0016760">
    <property type="term" value="F:cellulose synthase (UDP-forming) activity"/>
    <property type="evidence" value="ECO:0007669"/>
    <property type="project" value="InterPro"/>
</dbReference>
<dbReference type="PANTHER" id="PTHR13301">
    <property type="entry name" value="X-BOX TRANSCRIPTION FACTOR-RELATED"/>
    <property type="match status" value="1"/>
</dbReference>
<feature type="binding site" evidence="9">
    <location>
        <position position="134"/>
    </location>
    <ligand>
        <name>UDP-alpha-D-glucose</name>
        <dbReference type="ChEBI" id="CHEBI:58885"/>
    </ligand>
</feature>
<feature type="binding site" evidence="9">
    <location>
        <position position="105"/>
    </location>
    <ligand>
        <name>UDP-alpha-D-glucose</name>
        <dbReference type="ChEBI" id="CHEBI:58885"/>
    </ligand>
</feature>
<feature type="transmembrane region" description="Helical" evidence="11">
    <location>
        <begin position="703"/>
        <end position="721"/>
    </location>
</feature>
<keyword evidence="7" id="KW-0961">Cell wall biogenesis/degradation</keyword>
<dbReference type="SUPFAM" id="SSF53448">
    <property type="entry name" value="Nucleotide-diphospho-sugar transferases"/>
    <property type="match status" value="1"/>
</dbReference>
<proteinExistence type="predicted"/>
<feature type="transmembrane region" description="Helical" evidence="11">
    <location>
        <begin position="666"/>
        <end position="683"/>
    </location>
</feature>
<evidence type="ECO:0000256" key="11">
    <source>
        <dbReference type="SAM" id="Phobius"/>
    </source>
</evidence>
<evidence type="ECO:0000313" key="13">
    <source>
        <dbReference type="Proteomes" id="UP001370490"/>
    </source>
</evidence>
<keyword evidence="13" id="KW-1185">Reference proteome</keyword>
<feature type="transmembrane region" description="Helical" evidence="11">
    <location>
        <begin position="578"/>
        <end position="597"/>
    </location>
</feature>
<feature type="binding site" evidence="10">
    <location>
        <position position="294"/>
    </location>
    <ligand>
        <name>Mn(2+)</name>
        <dbReference type="ChEBI" id="CHEBI:29035"/>
    </ligand>
</feature>
<evidence type="ECO:0000256" key="10">
    <source>
        <dbReference type="PIRSR" id="PIRSR605150-3"/>
    </source>
</evidence>
<comment type="subcellular location">
    <subcellularLocation>
        <location evidence="1">Endomembrane system</location>
        <topology evidence="1">Multi-pass membrane protein</topology>
    </subcellularLocation>
</comment>
<protein>
    <submittedName>
        <fullName evidence="12">Cellulose synthase</fullName>
    </submittedName>
</protein>
<keyword evidence="3" id="KW-0808">Transferase</keyword>
<name>A0AAN8UXB1_9MAGN</name>
<evidence type="ECO:0000256" key="2">
    <source>
        <dbReference type="ARBA" id="ARBA00022676"/>
    </source>
</evidence>
<feature type="transmembrane region" description="Helical" evidence="11">
    <location>
        <begin position="46"/>
        <end position="65"/>
    </location>
</feature>
<dbReference type="InterPro" id="IPR029044">
    <property type="entry name" value="Nucleotide-diphossugar_trans"/>
</dbReference>
<accession>A0AAN8UXB1</accession>